<comment type="caution">
    <text evidence="1">The sequence shown here is derived from an EMBL/GenBank/DDBJ whole genome shotgun (WGS) entry which is preliminary data.</text>
</comment>
<gene>
    <name evidence="1" type="ORF">COLO4_32364</name>
</gene>
<dbReference type="Proteomes" id="UP000187203">
    <property type="component" value="Unassembled WGS sequence"/>
</dbReference>
<organism evidence="1 2">
    <name type="scientific">Corchorus olitorius</name>
    <dbReference type="NCBI Taxonomy" id="93759"/>
    <lineage>
        <taxon>Eukaryota</taxon>
        <taxon>Viridiplantae</taxon>
        <taxon>Streptophyta</taxon>
        <taxon>Embryophyta</taxon>
        <taxon>Tracheophyta</taxon>
        <taxon>Spermatophyta</taxon>
        <taxon>Magnoliopsida</taxon>
        <taxon>eudicotyledons</taxon>
        <taxon>Gunneridae</taxon>
        <taxon>Pentapetalae</taxon>
        <taxon>rosids</taxon>
        <taxon>malvids</taxon>
        <taxon>Malvales</taxon>
        <taxon>Malvaceae</taxon>
        <taxon>Grewioideae</taxon>
        <taxon>Apeibeae</taxon>
        <taxon>Corchorus</taxon>
    </lineage>
</organism>
<proteinExistence type="predicted"/>
<protein>
    <submittedName>
        <fullName evidence="1">Uncharacterized protein</fullName>
    </submittedName>
</protein>
<name>A0A1R3GZN8_9ROSI</name>
<dbReference type="AlphaFoldDB" id="A0A1R3GZN8"/>
<dbReference type="EMBL" id="AWUE01021105">
    <property type="protein sequence ID" value="OMO63527.1"/>
    <property type="molecule type" value="Genomic_DNA"/>
</dbReference>
<sequence length="345" mass="36770">MASKENLSADGDASVSKGFFRGLDEFADSNTLFLSVVAMGVDLNDMPGRAINKEISRRSSSVEAVDKECCHRQIIYHLNKLVSTAVGLLFLRSKGLAYDFTTQKLVGRDIELCRIVVLGFRRRMVLKIGGAASCDWLSTSLAAGYKTWHSASPLPLSSAVATNFPAITRTSLMITAMVFLGSSPMLTNETICSATSVGINLPSPAIENDDVAIEKDTPIVDTDAAVREKDIPAVEIIVAVREKDIDIDFVDGQGGTTTKDPWLMPQATEKDVPVVGTHAEIPAVGTHAIASAVGTHAEAPAVGTHAETPTEMELLPQVPLRSVSMATSDGVDESAIKNCRRADQG</sequence>
<accession>A0A1R3GZN8</accession>
<reference evidence="2" key="1">
    <citation type="submission" date="2013-09" db="EMBL/GenBank/DDBJ databases">
        <title>Corchorus olitorius genome sequencing.</title>
        <authorList>
            <person name="Alam M."/>
            <person name="Haque M.S."/>
            <person name="Islam M.S."/>
            <person name="Emdad E.M."/>
            <person name="Islam M.M."/>
            <person name="Ahmed B."/>
            <person name="Halim A."/>
            <person name="Hossen Q.M.M."/>
            <person name="Hossain M.Z."/>
            <person name="Ahmed R."/>
            <person name="Khan M.M."/>
            <person name="Islam R."/>
            <person name="Rashid M.M."/>
            <person name="Khan S.A."/>
            <person name="Rahman M.S."/>
            <person name="Alam M."/>
            <person name="Yahiya A.S."/>
            <person name="Khan M.S."/>
            <person name="Azam M.S."/>
            <person name="Haque T."/>
            <person name="Lashkar M.Z.H."/>
            <person name="Akhand A.I."/>
            <person name="Morshed G."/>
            <person name="Roy S."/>
            <person name="Uddin K.S."/>
            <person name="Rabeya T."/>
            <person name="Hossain A.S."/>
            <person name="Chowdhury A."/>
            <person name="Snigdha A.R."/>
            <person name="Mortoza M.S."/>
            <person name="Matin S.A."/>
            <person name="Hoque S.M.E."/>
            <person name="Islam M.K."/>
            <person name="Roy D.K."/>
            <person name="Haider R."/>
            <person name="Moosa M.M."/>
            <person name="Elias S.M."/>
            <person name="Hasan A.M."/>
            <person name="Jahan S."/>
            <person name="Shafiuddin M."/>
            <person name="Mahmood N."/>
            <person name="Shommy N.S."/>
        </authorList>
    </citation>
    <scope>NUCLEOTIDE SEQUENCE [LARGE SCALE GENOMIC DNA]</scope>
    <source>
        <strain evidence="2">cv. O-4</strain>
    </source>
</reference>
<evidence type="ECO:0000313" key="2">
    <source>
        <dbReference type="Proteomes" id="UP000187203"/>
    </source>
</evidence>
<keyword evidence="2" id="KW-1185">Reference proteome</keyword>
<evidence type="ECO:0000313" key="1">
    <source>
        <dbReference type="EMBL" id="OMO63527.1"/>
    </source>
</evidence>